<dbReference type="Pfam" id="PF00753">
    <property type="entry name" value="Lactamase_B"/>
    <property type="match status" value="1"/>
</dbReference>
<comment type="caution">
    <text evidence="3">The sequence shown here is derived from an EMBL/GenBank/DDBJ whole genome shotgun (WGS) entry which is preliminary data.</text>
</comment>
<dbReference type="InterPro" id="IPR041516">
    <property type="entry name" value="LACTB2_WH"/>
</dbReference>
<dbReference type="InterPro" id="IPR001279">
    <property type="entry name" value="Metallo-B-lactamas"/>
</dbReference>
<dbReference type="RefSeq" id="WP_009502526.1">
    <property type="nucleotide sequence ID" value="NZ_LIGK01000039.1"/>
</dbReference>
<dbReference type="CDD" id="cd16278">
    <property type="entry name" value="metallo-hydrolase-like_MBL-fold"/>
    <property type="match status" value="1"/>
</dbReference>
<reference evidence="3 4" key="1">
    <citation type="submission" date="2018-06" db="EMBL/GenBank/DDBJ databases">
        <title>Genomic Encyclopedia of Archaeal and Bacterial Type Strains, Phase II (KMG-II): from individual species to whole genera.</title>
        <authorList>
            <person name="Goeker M."/>
        </authorList>
    </citation>
    <scope>NUCLEOTIDE SEQUENCE [LARGE SCALE GENOMIC DNA]</scope>
    <source>
        <strain evidence="3 4">DSM 22011</strain>
    </source>
</reference>
<dbReference type="PANTHER" id="PTHR23131">
    <property type="entry name" value="ENDORIBONUCLEASE LACTB2"/>
    <property type="match status" value="1"/>
</dbReference>
<dbReference type="InterPro" id="IPR050662">
    <property type="entry name" value="Sec-metab_biosynth-thioest"/>
</dbReference>
<proteinExistence type="predicted"/>
<feature type="region of interest" description="Disordered" evidence="1">
    <location>
        <begin position="288"/>
        <end position="307"/>
    </location>
</feature>
<dbReference type="SMART" id="SM00849">
    <property type="entry name" value="Lactamase_B"/>
    <property type="match status" value="1"/>
</dbReference>
<dbReference type="Gene3D" id="1.10.10.10">
    <property type="entry name" value="Winged helix-like DNA-binding domain superfamily/Winged helix DNA-binding domain"/>
    <property type="match status" value="1"/>
</dbReference>
<protein>
    <submittedName>
        <fullName evidence="3">Glyoxylase-like metal-dependent hydrolase (Beta-lactamase superfamily II)</fullName>
    </submittedName>
</protein>
<keyword evidence="4" id="KW-1185">Reference proteome</keyword>
<evidence type="ECO:0000313" key="3">
    <source>
        <dbReference type="EMBL" id="RAK13170.1"/>
    </source>
</evidence>
<dbReference type="PANTHER" id="PTHR23131:SF0">
    <property type="entry name" value="ENDORIBONUCLEASE LACTB2"/>
    <property type="match status" value="1"/>
</dbReference>
<dbReference type="SUPFAM" id="SSF56281">
    <property type="entry name" value="Metallo-hydrolase/oxidoreductase"/>
    <property type="match status" value="1"/>
</dbReference>
<dbReference type="InterPro" id="IPR036866">
    <property type="entry name" value="RibonucZ/Hydroxyglut_hydro"/>
</dbReference>
<sequence length="307" mass="32452">MQDPQPEFAPVPGDPVDLAPGLRRILAPNPSAMTFRGTNTYLVGDTDIAVIDPGPDHDGHLDAILSAIGGAAVRAILVTHAHLDHSPLSRRLSQATNAPVCAFGDAVAGRSERMARLVDAGLSGGGEGTDHGFVPDVILADGETVSGADWTLQALHTPGHFGNHLSFAWQDALFSGDLVMGWASSLVSPPDGDMSDYMAALDRLSQSRWSVFYPGHGAPITETADRLSDLVAHRRSRETQILDALHLSDGTAPELVGRIYSGVPASLVPAAARNVLAHLLDLQARNHVTSSGDTDENPRFSLSFTKL</sequence>
<accession>A0A327XWQ0</accession>
<evidence type="ECO:0000259" key="2">
    <source>
        <dbReference type="SMART" id="SM00849"/>
    </source>
</evidence>
<dbReference type="OrthoDB" id="9788263at2"/>
<feature type="domain" description="Metallo-beta-lactamase" evidence="2">
    <location>
        <begin position="37"/>
        <end position="216"/>
    </location>
</feature>
<gene>
    <name evidence="3" type="ORF">ATI53_104036</name>
</gene>
<keyword evidence="3" id="KW-0378">Hydrolase</keyword>
<dbReference type="Gene3D" id="3.60.15.10">
    <property type="entry name" value="Ribonuclease Z/Hydroxyacylglutathione hydrolase-like"/>
    <property type="match status" value="1"/>
</dbReference>
<organism evidence="3 4">
    <name type="scientific">Salipiger aestuarii</name>
    <dbReference type="NCBI Taxonomy" id="568098"/>
    <lineage>
        <taxon>Bacteria</taxon>
        <taxon>Pseudomonadati</taxon>
        <taxon>Pseudomonadota</taxon>
        <taxon>Alphaproteobacteria</taxon>
        <taxon>Rhodobacterales</taxon>
        <taxon>Roseobacteraceae</taxon>
        <taxon>Salipiger</taxon>
    </lineage>
</organism>
<dbReference type="InterPro" id="IPR036388">
    <property type="entry name" value="WH-like_DNA-bd_sf"/>
</dbReference>
<dbReference type="Pfam" id="PF17778">
    <property type="entry name" value="WHD_BLACT"/>
    <property type="match status" value="1"/>
</dbReference>
<dbReference type="EMBL" id="QLMG01000040">
    <property type="protein sequence ID" value="RAK13170.1"/>
    <property type="molecule type" value="Genomic_DNA"/>
</dbReference>
<dbReference type="GO" id="GO:0016787">
    <property type="term" value="F:hydrolase activity"/>
    <property type="evidence" value="ECO:0007669"/>
    <property type="project" value="UniProtKB-KW"/>
</dbReference>
<evidence type="ECO:0000256" key="1">
    <source>
        <dbReference type="SAM" id="MobiDB-lite"/>
    </source>
</evidence>
<dbReference type="AlphaFoldDB" id="A0A327XWQ0"/>
<name>A0A327XWQ0_9RHOB</name>
<evidence type="ECO:0000313" key="4">
    <source>
        <dbReference type="Proteomes" id="UP000249165"/>
    </source>
</evidence>
<dbReference type="Proteomes" id="UP000249165">
    <property type="component" value="Unassembled WGS sequence"/>
</dbReference>